<evidence type="ECO:0000313" key="10">
    <source>
        <dbReference type="WBParaSite" id="DME_0000786001-mRNA-1"/>
    </source>
</evidence>
<reference evidence="7 9" key="2">
    <citation type="submission" date="2018-11" db="EMBL/GenBank/DDBJ databases">
        <authorList>
            <consortium name="Pathogen Informatics"/>
        </authorList>
    </citation>
    <scope>NUCLEOTIDE SEQUENCE [LARGE SCALE GENOMIC DNA]</scope>
</reference>
<dbReference type="Gene3D" id="3.40.50.300">
    <property type="entry name" value="P-loop containing nucleotide triphosphate hydrolases"/>
    <property type="match status" value="1"/>
</dbReference>
<evidence type="ECO:0000313" key="9">
    <source>
        <dbReference type="Proteomes" id="UP000274756"/>
    </source>
</evidence>
<dbReference type="SUPFAM" id="SSF52540">
    <property type="entry name" value="P-loop containing nucleoside triphosphate hydrolases"/>
    <property type="match status" value="1"/>
</dbReference>
<dbReference type="InterPro" id="IPR052236">
    <property type="entry name" value="Small_GTPase_RasD"/>
</dbReference>
<dbReference type="PANTHER" id="PTHR46149:SF3">
    <property type="entry name" value="MIP08469P"/>
    <property type="match status" value="1"/>
</dbReference>
<evidence type="ECO:0000256" key="5">
    <source>
        <dbReference type="ARBA" id="ARBA00023136"/>
    </source>
</evidence>
<dbReference type="Pfam" id="PF00071">
    <property type="entry name" value="Ras"/>
    <property type="match status" value="1"/>
</dbReference>
<comment type="subcellular location">
    <subcellularLocation>
        <location evidence="1">Cell membrane</location>
        <topology evidence="1">Lipid-anchor</topology>
    </subcellularLocation>
</comment>
<name>A0A0N4UJL7_DRAME</name>
<proteinExistence type="predicted"/>
<keyword evidence="5" id="KW-0472">Membrane</keyword>
<organism evidence="8 10">
    <name type="scientific">Dracunculus medinensis</name>
    <name type="common">Guinea worm</name>
    <dbReference type="NCBI Taxonomy" id="318479"/>
    <lineage>
        <taxon>Eukaryota</taxon>
        <taxon>Metazoa</taxon>
        <taxon>Ecdysozoa</taxon>
        <taxon>Nematoda</taxon>
        <taxon>Chromadorea</taxon>
        <taxon>Rhabditida</taxon>
        <taxon>Spirurina</taxon>
        <taxon>Dracunculoidea</taxon>
        <taxon>Dracunculidae</taxon>
        <taxon>Dracunculus</taxon>
    </lineage>
</organism>
<dbReference type="PROSITE" id="PS51421">
    <property type="entry name" value="RAS"/>
    <property type="match status" value="1"/>
</dbReference>
<gene>
    <name evidence="7" type="ORF">DME_LOCUS2011</name>
</gene>
<dbReference type="GO" id="GO:0005525">
    <property type="term" value="F:GTP binding"/>
    <property type="evidence" value="ECO:0007669"/>
    <property type="project" value="UniProtKB-KW"/>
</dbReference>
<dbReference type="OrthoDB" id="265044at2759"/>
<dbReference type="WBParaSite" id="DME_0000786001-mRNA-1">
    <property type="protein sequence ID" value="DME_0000786001-mRNA-1"/>
    <property type="gene ID" value="DME_0000786001"/>
</dbReference>
<reference evidence="10" key="1">
    <citation type="submission" date="2017-02" db="UniProtKB">
        <authorList>
            <consortium name="WormBaseParasite"/>
        </authorList>
    </citation>
    <scope>IDENTIFICATION</scope>
</reference>
<protein>
    <submittedName>
        <fullName evidence="10">GTP-binding protein Di-Ras2</fullName>
    </submittedName>
</protein>
<sequence>MPEQTSDYRVAVFGAGGVGKSSIVHRFIKGTFTENYVPTIEDTYRQMTQ</sequence>
<dbReference type="PANTHER" id="PTHR46149">
    <property type="entry name" value="MIP08469P"/>
    <property type="match status" value="1"/>
</dbReference>
<evidence type="ECO:0000256" key="3">
    <source>
        <dbReference type="ARBA" id="ARBA00022481"/>
    </source>
</evidence>
<dbReference type="GO" id="GO:0031681">
    <property type="term" value="F:G-protein beta-subunit binding"/>
    <property type="evidence" value="ECO:0007669"/>
    <property type="project" value="TreeGrafter"/>
</dbReference>
<accession>A0A0N4UJL7</accession>
<evidence type="ECO:0000256" key="2">
    <source>
        <dbReference type="ARBA" id="ARBA00022475"/>
    </source>
</evidence>
<dbReference type="Proteomes" id="UP000274756">
    <property type="component" value="Unassembled WGS sequence"/>
</dbReference>
<dbReference type="GO" id="GO:0003924">
    <property type="term" value="F:GTPase activity"/>
    <property type="evidence" value="ECO:0007669"/>
    <property type="project" value="InterPro"/>
</dbReference>
<evidence type="ECO:0000256" key="6">
    <source>
        <dbReference type="ARBA" id="ARBA00023288"/>
    </source>
</evidence>
<evidence type="ECO:0000256" key="1">
    <source>
        <dbReference type="ARBA" id="ARBA00004193"/>
    </source>
</evidence>
<dbReference type="InterPro" id="IPR001806">
    <property type="entry name" value="Small_GTPase"/>
</dbReference>
<keyword evidence="9" id="KW-1185">Reference proteome</keyword>
<keyword evidence="4" id="KW-0547">Nucleotide-binding</keyword>
<keyword evidence="6" id="KW-0449">Lipoprotein</keyword>
<dbReference type="InterPro" id="IPR027417">
    <property type="entry name" value="P-loop_NTPase"/>
</dbReference>
<dbReference type="AlphaFoldDB" id="A0A0N4UJL7"/>
<dbReference type="EMBL" id="UYYG01000041">
    <property type="protein sequence ID" value="VDN52038.1"/>
    <property type="molecule type" value="Genomic_DNA"/>
</dbReference>
<evidence type="ECO:0000256" key="4">
    <source>
        <dbReference type="ARBA" id="ARBA00023134"/>
    </source>
</evidence>
<dbReference type="PRINTS" id="PR00449">
    <property type="entry name" value="RASTRNSFRMNG"/>
</dbReference>
<dbReference type="GO" id="GO:0007165">
    <property type="term" value="P:signal transduction"/>
    <property type="evidence" value="ECO:0007669"/>
    <property type="project" value="TreeGrafter"/>
</dbReference>
<dbReference type="GO" id="GO:0005886">
    <property type="term" value="C:plasma membrane"/>
    <property type="evidence" value="ECO:0007669"/>
    <property type="project" value="UniProtKB-SubCell"/>
</dbReference>
<keyword evidence="3" id="KW-0488">Methylation</keyword>
<keyword evidence="4" id="KW-0342">GTP-binding</keyword>
<dbReference type="STRING" id="318479.A0A0N4UJL7"/>
<dbReference type="Proteomes" id="UP000038040">
    <property type="component" value="Unplaced"/>
</dbReference>
<evidence type="ECO:0000313" key="8">
    <source>
        <dbReference type="Proteomes" id="UP000038040"/>
    </source>
</evidence>
<evidence type="ECO:0000313" key="7">
    <source>
        <dbReference type="EMBL" id="VDN52038.1"/>
    </source>
</evidence>
<keyword evidence="2" id="KW-1003">Cell membrane</keyword>